<evidence type="ECO:0000256" key="4">
    <source>
        <dbReference type="ARBA" id="ARBA00022692"/>
    </source>
</evidence>
<evidence type="ECO:0000256" key="10">
    <source>
        <dbReference type="ARBA" id="ARBA00023004"/>
    </source>
</evidence>
<evidence type="ECO:0000256" key="3">
    <source>
        <dbReference type="ARBA" id="ARBA00022630"/>
    </source>
</evidence>
<dbReference type="Gene3D" id="3.40.50.80">
    <property type="entry name" value="Nucleotide-binding domain of ferredoxin-NADP reductase (FNR) module"/>
    <property type="match status" value="1"/>
</dbReference>
<comment type="subcellular location">
    <subcellularLocation>
        <location evidence="2">Membrane</location>
        <topology evidence="2">Multi-pass membrane protein</topology>
    </subcellularLocation>
</comment>
<dbReference type="GO" id="GO:0016491">
    <property type="term" value="F:oxidoreductase activity"/>
    <property type="evidence" value="ECO:0007669"/>
    <property type="project" value="UniProtKB-KW"/>
</dbReference>
<feature type="domain" description="FAD-binding FR-type" evidence="14">
    <location>
        <begin position="220"/>
        <end position="320"/>
    </location>
</feature>
<dbReference type="CDD" id="cd06198">
    <property type="entry name" value="FNR_like_3"/>
    <property type="match status" value="1"/>
</dbReference>
<feature type="transmembrane region" description="Helical" evidence="13">
    <location>
        <begin position="91"/>
        <end position="112"/>
    </location>
</feature>
<sequence>MTVVTQPRALTFRRNVQVARVAIIAFIAFNLVAVQLMFIAAGPGKNLLGTIGRFLGLYLALVMALQLLLVARLPVVDRAYGMDRLTVWHRWTGMAIFWLALAHPAFVLLGFSRLDQVSFFATTVSLAKQLPVLLGMIAVVLIVVIVGLSVRAARRRLSYEAWHAVHLLLYVVVLLGVLHQVYEGSAFKVNLVTQVYWWGLWAFALGALIAGRLVVPLIRNSRHRLRVAAVVEEATDTVSVHITGRELDRLPARAGQFFLWRFPGHNGWWQVNPFSLSAAPNGRSLRLTAKGIGSTSAGLRDLPIGAKVYAEGPYGAFTSAHRTRGATVLIGGGIGVTPIRALLEDPDLTGHLVVLYRVRDAADAVLLGELRNLAEARKARLHVLTGRTASGYQPLGPERLLALVPDITARDVYVCGPDAMTTAVLDSLRRLRVPSRQVHAERFRLAG</sequence>
<keyword evidence="16" id="KW-1185">Reference proteome</keyword>
<evidence type="ECO:0000256" key="5">
    <source>
        <dbReference type="ARBA" id="ARBA00022714"/>
    </source>
</evidence>
<feature type="transmembrane region" description="Helical" evidence="13">
    <location>
        <begin position="194"/>
        <end position="215"/>
    </location>
</feature>
<dbReference type="GO" id="GO:0016020">
    <property type="term" value="C:membrane"/>
    <property type="evidence" value="ECO:0007669"/>
    <property type="project" value="UniProtKB-SubCell"/>
</dbReference>
<dbReference type="PANTHER" id="PTHR47354">
    <property type="entry name" value="NADH OXIDOREDUCTASE HCR"/>
    <property type="match status" value="1"/>
</dbReference>
<keyword evidence="5" id="KW-0001">2Fe-2S</keyword>
<dbReference type="SUPFAM" id="SSF52343">
    <property type="entry name" value="Ferredoxin reductase-like, C-terminal NADP-linked domain"/>
    <property type="match status" value="1"/>
</dbReference>
<reference evidence="15 16" key="1">
    <citation type="submission" date="2017-06" db="EMBL/GenBank/DDBJ databases">
        <authorList>
            <person name="Kim H.J."/>
            <person name="Triplett B.A."/>
        </authorList>
    </citation>
    <scope>NUCLEOTIDE SEQUENCE [LARGE SCALE GENOMIC DNA]</scope>
    <source>
        <strain evidence="15 16">DSM 43151</strain>
    </source>
</reference>
<keyword evidence="3" id="KW-0285">Flavoprotein</keyword>
<name>A0A238ZKY5_9ACTN</name>
<comment type="cofactor">
    <cofactor evidence="1">
        <name>FAD</name>
        <dbReference type="ChEBI" id="CHEBI:57692"/>
    </cofactor>
</comment>
<dbReference type="Proteomes" id="UP000198415">
    <property type="component" value="Unassembled WGS sequence"/>
</dbReference>
<keyword evidence="7" id="KW-0274">FAD</keyword>
<dbReference type="GO" id="GO:0046872">
    <property type="term" value="F:metal ion binding"/>
    <property type="evidence" value="ECO:0007669"/>
    <property type="project" value="UniProtKB-KW"/>
</dbReference>
<protein>
    <submittedName>
        <fullName evidence="15">Predicted ferric reductase</fullName>
    </submittedName>
</protein>
<evidence type="ECO:0000256" key="11">
    <source>
        <dbReference type="ARBA" id="ARBA00023014"/>
    </source>
</evidence>
<dbReference type="PRINTS" id="PR00410">
    <property type="entry name" value="PHEHYDRXLASE"/>
</dbReference>
<accession>A0A238ZKY5</accession>
<evidence type="ECO:0000256" key="13">
    <source>
        <dbReference type="SAM" id="Phobius"/>
    </source>
</evidence>
<keyword evidence="6" id="KW-0479">Metal-binding</keyword>
<dbReference type="Pfam" id="PF00175">
    <property type="entry name" value="NAD_binding_1"/>
    <property type="match status" value="1"/>
</dbReference>
<dbReference type="InterPro" id="IPR013130">
    <property type="entry name" value="Fe3_Rdtase_TM_dom"/>
</dbReference>
<dbReference type="InterPro" id="IPR017927">
    <property type="entry name" value="FAD-bd_FR_type"/>
</dbReference>
<feature type="transmembrane region" description="Helical" evidence="13">
    <location>
        <begin position="162"/>
        <end position="182"/>
    </location>
</feature>
<dbReference type="Pfam" id="PF01794">
    <property type="entry name" value="Ferric_reduct"/>
    <property type="match status" value="1"/>
</dbReference>
<dbReference type="OrthoDB" id="9801223at2"/>
<keyword evidence="12 13" id="KW-0472">Membrane</keyword>
<keyword evidence="9" id="KW-0560">Oxidoreductase</keyword>
<evidence type="ECO:0000313" key="16">
    <source>
        <dbReference type="Proteomes" id="UP000198415"/>
    </source>
</evidence>
<evidence type="ECO:0000256" key="2">
    <source>
        <dbReference type="ARBA" id="ARBA00004141"/>
    </source>
</evidence>
<evidence type="ECO:0000256" key="1">
    <source>
        <dbReference type="ARBA" id="ARBA00001974"/>
    </source>
</evidence>
<evidence type="ECO:0000256" key="7">
    <source>
        <dbReference type="ARBA" id="ARBA00022827"/>
    </source>
</evidence>
<evidence type="ECO:0000256" key="12">
    <source>
        <dbReference type="ARBA" id="ARBA00023136"/>
    </source>
</evidence>
<evidence type="ECO:0000256" key="6">
    <source>
        <dbReference type="ARBA" id="ARBA00022723"/>
    </source>
</evidence>
<keyword evidence="4 13" id="KW-0812">Transmembrane</keyword>
<dbReference type="PANTHER" id="PTHR47354:SF8">
    <property type="entry name" value="1,2-PHENYLACETYL-COA EPOXIDASE, SUBUNIT E"/>
    <property type="match status" value="1"/>
</dbReference>
<keyword evidence="11" id="KW-0411">Iron-sulfur</keyword>
<evidence type="ECO:0000256" key="8">
    <source>
        <dbReference type="ARBA" id="ARBA00022989"/>
    </source>
</evidence>
<evidence type="ECO:0000313" key="15">
    <source>
        <dbReference type="EMBL" id="SNR83852.1"/>
    </source>
</evidence>
<dbReference type="InterPro" id="IPR050415">
    <property type="entry name" value="MRET"/>
</dbReference>
<gene>
    <name evidence="15" type="ORF">SAMN06264365_106102</name>
</gene>
<dbReference type="InterPro" id="IPR001433">
    <property type="entry name" value="OxRdtase_FAD/NAD-bd"/>
</dbReference>
<dbReference type="GO" id="GO:0050660">
    <property type="term" value="F:flavin adenine dinucleotide binding"/>
    <property type="evidence" value="ECO:0007669"/>
    <property type="project" value="TreeGrafter"/>
</dbReference>
<dbReference type="InterPro" id="IPR039261">
    <property type="entry name" value="FNR_nucleotide-bd"/>
</dbReference>
<dbReference type="EMBL" id="FZNR01000006">
    <property type="protein sequence ID" value="SNR83852.1"/>
    <property type="molecule type" value="Genomic_DNA"/>
</dbReference>
<organism evidence="15 16">
    <name type="scientific">Actinoplanes regularis</name>
    <dbReference type="NCBI Taxonomy" id="52697"/>
    <lineage>
        <taxon>Bacteria</taxon>
        <taxon>Bacillati</taxon>
        <taxon>Actinomycetota</taxon>
        <taxon>Actinomycetes</taxon>
        <taxon>Micromonosporales</taxon>
        <taxon>Micromonosporaceae</taxon>
        <taxon>Actinoplanes</taxon>
    </lineage>
</organism>
<dbReference type="AlphaFoldDB" id="A0A238ZKY5"/>
<keyword evidence="10" id="KW-0408">Iron</keyword>
<dbReference type="Gene3D" id="2.40.30.10">
    <property type="entry name" value="Translation factors"/>
    <property type="match status" value="1"/>
</dbReference>
<dbReference type="RefSeq" id="WP_089294317.1">
    <property type="nucleotide sequence ID" value="NZ_BOMU01000054.1"/>
</dbReference>
<evidence type="ECO:0000256" key="9">
    <source>
        <dbReference type="ARBA" id="ARBA00023002"/>
    </source>
</evidence>
<dbReference type="PROSITE" id="PS51384">
    <property type="entry name" value="FAD_FR"/>
    <property type="match status" value="1"/>
</dbReference>
<feature type="transmembrane region" description="Helical" evidence="13">
    <location>
        <begin position="21"/>
        <end position="41"/>
    </location>
</feature>
<evidence type="ECO:0000259" key="14">
    <source>
        <dbReference type="PROSITE" id="PS51384"/>
    </source>
</evidence>
<dbReference type="GO" id="GO:0051537">
    <property type="term" value="F:2 iron, 2 sulfur cluster binding"/>
    <property type="evidence" value="ECO:0007669"/>
    <property type="project" value="UniProtKB-KW"/>
</dbReference>
<feature type="transmembrane region" description="Helical" evidence="13">
    <location>
        <begin position="132"/>
        <end position="150"/>
    </location>
</feature>
<proteinExistence type="predicted"/>
<feature type="transmembrane region" description="Helical" evidence="13">
    <location>
        <begin position="47"/>
        <end position="70"/>
    </location>
</feature>
<dbReference type="InterPro" id="IPR017938">
    <property type="entry name" value="Riboflavin_synthase-like_b-brl"/>
</dbReference>
<dbReference type="SUPFAM" id="SSF63380">
    <property type="entry name" value="Riboflavin synthase domain-like"/>
    <property type="match status" value="1"/>
</dbReference>
<keyword evidence="8 13" id="KW-1133">Transmembrane helix</keyword>